<proteinExistence type="predicted"/>
<name>A0A0P1GU79_9RHOB</name>
<dbReference type="AlphaFoldDB" id="A0A0P1GU79"/>
<reference evidence="2 3" key="1">
    <citation type="submission" date="2015-09" db="EMBL/GenBank/DDBJ databases">
        <authorList>
            <consortium name="Swine Surveillance"/>
        </authorList>
    </citation>
    <scope>NUCLEOTIDE SEQUENCE [LARGE SCALE GENOMIC DNA]</scope>
    <source>
        <strain evidence="2 3">CECT 7557</strain>
    </source>
</reference>
<dbReference type="EMBL" id="CYSD01000036">
    <property type="protein sequence ID" value="CUH79158.1"/>
    <property type="molecule type" value="Genomic_DNA"/>
</dbReference>
<keyword evidence="3" id="KW-1185">Reference proteome</keyword>
<evidence type="ECO:0000313" key="2">
    <source>
        <dbReference type="EMBL" id="CUH79158.1"/>
    </source>
</evidence>
<evidence type="ECO:0000256" key="1">
    <source>
        <dbReference type="SAM" id="MobiDB-lite"/>
    </source>
</evidence>
<gene>
    <name evidence="2" type="ORF">TRM7557_02218</name>
</gene>
<feature type="region of interest" description="Disordered" evidence="1">
    <location>
        <begin position="214"/>
        <end position="282"/>
    </location>
</feature>
<feature type="compositionally biased region" description="Low complexity" evidence="1">
    <location>
        <begin position="330"/>
        <end position="343"/>
    </location>
</feature>
<dbReference type="Proteomes" id="UP000052022">
    <property type="component" value="Unassembled WGS sequence"/>
</dbReference>
<feature type="region of interest" description="Disordered" evidence="1">
    <location>
        <begin position="889"/>
        <end position="923"/>
    </location>
</feature>
<organism evidence="2 3">
    <name type="scientific">Tritonibacter multivorans</name>
    <dbReference type="NCBI Taxonomy" id="928856"/>
    <lineage>
        <taxon>Bacteria</taxon>
        <taxon>Pseudomonadati</taxon>
        <taxon>Pseudomonadota</taxon>
        <taxon>Alphaproteobacteria</taxon>
        <taxon>Rhodobacterales</taxon>
        <taxon>Paracoccaceae</taxon>
        <taxon>Tritonibacter</taxon>
    </lineage>
</organism>
<feature type="compositionally biased region" description="Acidic residues" evidence="1">
    <location>
        <begin position="855"/>
        <end position="865"/>
    </location>
</feature>
<feature type="compositionally biased region" description="Low complexity" evidence="1">
    <location>
        <begin position="889"/>
        <end position="913"/>
    </location>
</feature>
<evidence type="ECO:0000313" key="3">
    <source>
        <dbReference type="Proteomes" id="UP000052022"/>
    </source>
</evidence>
<accession>A0A0P1GU79</accession>
<dbReference type="RefSeq" id="WP_058290271.1">
    <property type="nucleotide sequence ID" value="NZ_CYSD01000036.1"/>
</dbReference>
<feature type="compositionally biased region" description="Low complexity" evidence="1">
    <location>
        <begin position="352"/>
        <end position="407"/>
    </location>
</feature>
<feature type="compositionally biased region" description="Low complexity" evidence="1">
    <location>
        <begin position="753"/>
        <end position="775"/>
    </location>
</feature>
<feature type="compositionally biased region" description="Pro residues" evidence="1">
    <location>
        <begin position="415"/>
        <end position="425"/>
    </location>
</feature>
<feature type="region of interest" description="Disordered" evidence="1">
    <location>
        <begin position="750"/>
        <end position="778"/>
    </location>
</feature>
<protein>
    <submittedName>
        <fullName evidence="2">Type IV pilus biogenesis</fullName>
    </submittedName>
</protein>
<feature type="region of interest" description="Disordered" evidence="1">
    <location>
        <begin position="313"/>
        <end position="426"/>
    </location>
</feature>
<sequence length="1077" mass="108924">MKPQFALSLSSDGISLLTRGTEGWHGLGTVGFGADTMEAELTALRQRGAELAQSPATDPLPVKLIIPEDQIRYLALDTGPLPLGSRRDAAASALEGATPYAVSELSFDIAAHGVTTHVAAVALETLQEAETFARAQGFAPLCFLATPTEAAFVGEAFLGTPPGTPAGVTTALKADRLPVRDIGPLPQATPTLPVAPSPIEQATQAPLPLGLDVQVYDDSAPGDDSPAMGFSSRRASSAPQPAADPAPAPVAEQTPSAEAADPITAPETPLAEPAAPAPEASAPETAALNTAAQNAEAASAPAAEPLAPEAKDIPAPLAENPAPKAEKQAPKAPAAVATQVQSPAPQPPAPQPQALKTQTPKTPAPNATKPQGPEAQAPSALPAAPAAPSAPARIPAAPSAPKSAPAPQFTRQGSPLPPPAAPAPDPKSFAAVVAAASSGAVIDPPATDKKRKPAIPAALASVLGTSATPTATSATKPVAQPVPGPEAKTAKLKRPPLNAKHMLLATAALVVVLGGAMAVLPALLQSDDTADSDRVEAEIALDTSPALIAPAETPHVDSALPAGQQDSPADTLAALQDPADPALIASLPAPRLLEPQTAQDTATEGLLPEAVDTADQTAPSVAPVDTPVTPRALSQAAQYAATGIWQVAPEIADLPKFVPLDGIQLPQIDRGAPALTDSDLAHAPATQSYDTDLGLAGIATASAVAFEPAATTEIAATEATPQGPATDAAEQTAEVSAGDVGIAAADAPEEALPPEAATQSAEAPTAAEPTSAETAEPARDARGLIIATAEGVLAPEGFRVFKGRPDIVPPAVPDRLDAEDLAAQRAAQEAAELRRELGRIRPRLRPASLTRTADAAEETPQEDTADAAADAALTDIAAAAEAALAQATGVDTDTGADTGTDTGAAETAEVADTPVDPIPRPRMRPRTLTAIGRAVAEANAAPEAEADAEAVATPAVASATLRPRSRPTNFETLLQRSREQATARNTRAASVAPAIPSSASVARQATQNDVLNLRRLNLIGVYGTSSNRRALVRLASGRYVKVKVGDKIDGGRIVAIGQDQLRYQKGSRSTTLRMPSS</sequence>
<feature type="region of interest" description="Disordered" evidence="1">
    <location>
        <begin position="468"/>
        <end position="490"/>
    </location>
</feature>
<dbReference type="STRING" id="928856.SAMN04488049_109129"/>
<dbReference type="OrthoDB" id="7870459at2"/>
<feature type="compositionally biased region" description="Low complexity" evidence="1">
    <location>
        <begin position="231"/>
        <end position="241"/>
    </location>
</feature>
<feature type="region of interest" description="Disordered" evidence="1">
    <location>
        <begin position="845"/>
        <end position="866"/>
    </location>
</feature>
<feature type="compositionally biased region" description="Low complexity" evidence="1">
    <location>
        <begin position="264"/>
        <end position="282"/>
    </location>
</feature>